<accession>A0ABS7YY73</accession>
<dbReference type="SUPFAM" id="SSF88659">
    <property type="entry name" value="Sigma3 and sigma4 domains of RNA polymerase sigma factors"/>
    <property type="match status" value="1"/>
</dbReference>
<evidence type="ECO:0000259" key="5">
    <source>
        <dbReference type="Pfam" id="PF04545"/>
    </source>
</evidence>
<evidence type="ECO:0000256" key="1">
    <source>
        <dbReference type="ARBA" id="ARBA00023015"/>
    </source>
</evidence>
<dbReference type="EMBL" id="JAIWIY010000001">
    <property type="protein sequence ID" value="MCA2096669.1"/>
    <property type="molecule type" value="Genomic_DNA"/>
</dbReference>
<keyword evidence="2" id="KW-0731">Sigma factor</keyword>
<proteinExistence type="predicted"/>
<keyword evidence="1" id="KW-0805">Transcription regulation</keyword>
<reference evidence="7" key="1">
    <citation type="submission" date="2023-07" db="EMBL/GenBank/DDBJ databases">
        <title>FDA dAtabase for Regulatory Grade micrObial Sequences (FDA-ARGOS): Supporting development and validation of Infectious Disease Dx tests.</title>
        <authorList>
            <person name="Sproer C."/>
            <person name="Gronow S."/>
            <person name="Severitt S."/>
            <person name="Schroder I."/>
            <person name="Tallon L."/>
            <person name="Sadzewicz L."/>
            <person name="Zhao X."/>
            <person name="Boylan J."/>
            <person name="Ott S."/>
            <person name="Bowen H."/>
            <person name="Vavikolanu K."/>
            <person name="Hazen T."/>
            <person name="Aluvathingal J."/>
            <person name="Nadendla S."/>
            <person name="Lowell S."/>
            <person name="Myers T."/>
            <person name="Yan Y."/>
        </authorList>
    </citation>
    <scope>NUCLEOTIDE SEQUENCE [LARGE SCALE GENOMIC DNA]</scope>
    <source>
        <strain evidence="7">FDAARGOS_1538</strain>
    </source>
</reference>
<evidence type="ECO:0000313" key="6">
    <source>
        <dbReference type="EMBL" id="MCA2096669.1"/>
    </source>
</evidence>
<keyword evidence="7" id="KW-1185">Reference proteome</keyword>
<feature type="domain" description="RNA polymerase sigma-70 region 4" evidence="5">
    <location>
        <begin position="118"/>
        <end position="164"/>
    </location>
</feature>
<dbReference type="PANTHER" id="PTHR30385">
    <property type="entry name" value="SIGMA FACTOR F FLAGELLAR"/>
    <property type="match status" value="1"/>
</dbReference>
<dbReference type="SUPFAM" id="SSF88946">
    <property type="entry name" value="Sigma2 domain of RNA polymerase sigma factors"/>
    <property type="match status" value="1"/>
</dbReference>
<dbReference type="Gene3D" id="1.20.140.160">
    <property type="match status" value="1"/>
</dbReference>
<dbReference type="InterPro" id="IPR007630">
    <property type="entry name" value="RNA_pol_sigma70_r4"/>
</dbReference>
<keyword evidence="3" id="KW-0238">DNA-binding</keyword>
<protein>
    <submittedName>
        <fullName evidence="6">Sigma-70 family RNA polymerase sigma factor</fullName>
    </submittedName>
</protein>
<dbReference type="InterPro" id="IPR013324">
    <property type="entry name" value="RNA_pol_sigma_r3/r4-like"/>
</dbReference>
<evidence type="ECO:0000256" key="2">
    <source>
        <dbReference type="ARBA" id="ARBA00023082"/>
    </source>
</evidence>
<comment type="caution">
    <text evidence="6">The sequence shown here is derived from an EMBL/GenBank/DDBJ whole genome shotgun (WGS) entry which is preliminary data.</text>
</comment>
<dbReference type="Pfam" id="PF04545">
    <property type="entry name" value="Sigma70_r4"/>
    <property type="match status" value="1"/>
</dbReference>
<dbReference type="Proteomes" id="UP001198374">
    <property type="component" value="Unassembled WGS sequence"/>
</dbReference>
<gene>
    <name evidence="6" type="ORF">LDJ82_07175</name>
</gene>
<dbReference type="InterPro" id="IPR013325">
    <property type="entry name" value="RNA_pol_sigma_r2"/>
</dbReference>
<evidence type="ECO:0000313" key="7">
    <source>
        <dbReference type="Proteomes" id="UP001198374"/>
    </source>
</evidence>
<dbReference type="InterPro" id="IPR014284">
    <property type="entry name" value="RNA_pol_sigma-70_dom"/>
</dbReference>
<evidence type="ECO:0000256" key="4">
    <source>
        <dbReference type="ARBA" id="ARBA00023163"/>
    </source>
</evidence>
<organism evidence="6 7">
    <name type="scientific">Anaerococcus degeneri</name>
    <dbReference type="NCBI Taxonomy" id="361500"/>
    <lineage>
        <taxon>Bacteria</taxon>
        <taxon>Bacillati</taxon>
        <taxon>Bacillota</taxon>
        <taxon>Tissierellia</taxon>
        <taxon>Tissierellales</taxon>
        <taxon>Peptoniphilaceae</taxon>
        <taxon>Anaerococcus</taxon>
    </lineage>
</organism>
<keyword evidence="4" id="KW-0804">Transcription</keyword>
<name>A0ABS7YY73_9FIRM</name>
<dbReference type="NCBIfam" id="TIGR02937">
    <property type="entry name" value="sigma70-ECF"/>
    <property type="match status" value="1"/>
</dbReference>
<dbReference type="RefSeq" id="WP_209774552.1">
    <property type="nucleotide sequence ID" value="NZ_JAGGLO010000008.1"/>
</dbReference>
<evidence type="ECO:0000256" key="3">
    <source>
        <dbReference type="ARBA" id="ARBA00023125"/>
    </source>
</evidence>
<sequence>MINIDNAERIMADYMPLIYATVRRFDKFDTEEAIDEAKMVLIEAILAYDETQGTFGNFLKHHLNYYFWDKAKKKSPISLDDEGGNGNSLKDDLVSDDDIEDDFFNKEKYKDLYAKVKSLDKKDVLIIKLKYWENLSDKKIGEIMGLSAKTIRNRHTLALRKLREMMEKDK</sequence>